<evidence type="ECO:0000256" key="1">
    <source>
        <dbReference type="SAM" id="Phobius"/>
    </source>
</evidence>
<feature type="transmembrane region" description="Helical" evidence="1">
    <location>
        <begin position="6"/>
        <end position="28"/>
    </location>
</feature>
<dbReference type="Ensembl" id="ENSPTET00000026747.1">
    <property type="protein sequence ID" value="ENSPTEP00000018200.1"/>
    <property type="gene ID" value="ENSPTEG00000019665.1"/>
</dbReference>
<evidence type="ECO:0000313" key="3">
    <source>
        <dbReference type="Proteomes" id="UP000694416"/>
    </source>
</evidence>
<proteinExistence type="predicted"/>
<sequence>MSFVFFRVYVMLFFFFFNAGRVTFLFPLTPSGPCLPGRVGGETQGPQGQVSLQSLPGPWSPWVGAPGTLGRLRARAGSAQH</sequence>
<dbReference type="AlphaFoldDB" id="A0A8C9HCE4"/>
<keyword evidence="3" id="KW-1185">Reference proteome</keyword>
<reference evidence="2" key="2">
    <citation type="submission" date="2025-09" db="UniProtKB">
        <authorList>
            <consortium name="Ensembl"/>
        </authorList>
    </citation>
    <scope>IDENTIFICATION</scope>
</reference>
<keyword evidence="1" id="KW-0472">Membrane</keyword>
<protein>
    <submittedName>
        <fullName evidence="2">Uncharacterized protein</fullName>
    </submittedName>
</protein>
<keyword evidence="1" id="KW-1133">Transmembrane helix</keyword>
<organism evidence="2 3">
    <name type="scientific">Piliocolobus tephrosceles</name>
    <name type="common">Ugandan red Colobus</name>
    <dbReference type="NCBI Taxonomy" id="591936"/>
    <lineage>
        <taxon>Eukaryota</taxon>
        <taxon>Metazoa</taxon>
        <taxon>Chordata</taxon>
        <taxon>Craniata</taxon>
        <taxon>Vertebrata</taxon>
        <taxon>Euteleostomi</taxon>
        <taxon>Mammalia</taxon>
        <taxon>Eutheria</taxon>
        <taxon>Euarchontoglires</taxon>
        <taxon>Primates</taxon>
        <taxon>Haplorrhini</taxon>
        <taxon>Catarrhini</taxon>
        <taxon>Cercopithecidae</taxon>
        <taxon>Colobinae</taxon>
        <taxon>Piliocolobus</taxon>
    </lineage>
</organism>
<evidence type="ECO:0000313" key="2">
    <source>
        <dbReference type="Ensembl" id="ENSPTEP00000018200.1"/>
    </source>
</evidence>
<dbReference type="Proteomes" id="UP000694416">
    <property type="component" value="Unplaced"/>
</dbReference>
<accession>A0A8C9HCE4</accession>
<keyword evidence="1" id="KW-0812">Transmembrane</keyword>
<reference evidence="2" key="1">
    <citation type="submission" date="2025-08" db="UniProtKB">
        <authorList>
            <consortium name="Ensembl"/>
        </authorList>
    </citation>
    <scope>IDENTIFICATION</scope>
</reference>
<name>A0A8C9HCE4_9PRIM</name>